<keyword evidence="5" id="KW-1185">Reference proteome</keyword>
<comment type="similarity">
    <text evidence="1">Belongs to the heat shock protein 70 family.</text>
</comment>
<dbReference type="InterPro" id="IPR018181">
    <property type="entry name" value="Heat_shock_70_CS"/>
</dbReference>
<organism evidence="4 5">
    <name type="scientific">Allacma fusca</name>
    <dbReference type="NCBI Taxonomy" id="39272"/>
    <lineage>
        <taxon>Eukaryota</taxon>
        <taxon>Metazoa</taxon>
        <taxon>Ecdysozoa</taxon>
        <taxon>Arthropoda</taxon>
        <taxon>Hexapoda</taxon>
        <taxon>Collembola</taxon>
        <taxon>Symphypleona</taxon>
        <taxon>Sminthuridae</taxon>
        <taxon>Allacma</taxon>
    </lineage>
</organism>
<accession>A0A8J2KN16</accession>
<name>A0A8J2KN16_9HEXA</name>
<evidence type="ECO:0000256" key="2">
    <source>
        <dbReference type="ARBA" id="ARBA00022741"/>
    </source>
</evidence>
<dbReference type="GO" id="GO:0140662">
    <property type="term" value="F:ATP-dependent protein folding chaperone"/>
    <property type="evidence" value="ECO:0007669"/>
    <property type="project" value="InterPro"/>
</dbReference>
<evidence type="ECO:0008006" key="6">
    <source>
        <dbReference type="Google" id="ProtNLM"/>
    </source>
</evidence>
<comment type="caution">
    <text evidence="4">The sequence shown here is derived from an EMBL/GenBank/DDBJ whole genome shotgun (WGS) entry which is preliminary data.</text>
</comment>
<evidence type="ECO:0000313" key="4">
    <source>
        <dbReference type="EMBL" id="CAG7820936.1"/>
    </source>
</evidence>
<dbReference type="AlphaFoldDB" id="A0A8J2KN16"/>
<protein>
    <recommendedName>
        <fullName evidence="6">Heat shock protein 70</fullName>
    </recommendedName>
</protein>
<keyword evidence="2" id="KW-0547">Nucleotide-binding</keyword>
<dbReference type="Pfam" id="PF00012">
    <property type="entry name" value="HSP70"/>
    <property type="match status" value="1"/>
</dbReference>
<dbReference type="GO" id="GO:0005524">
    <property type="term" value="F:ATP binding"/>
    <property type="evidence" value="ECO:0007669"/>
    <property type="project" value="UniProtKB-KW"/>
</dbReference>
<reference evidence="4" key="1">
    <citation type="submission" date="2021-06" db="EMBL/GenBank/DDBJ databases">
        <authorList>
            <person name="Hodson N. C."/>
            <person name="Mongue J. A."/>
            <person name="Jaron S. K."/>
        </authorList>
    </citation>
    <scope>NUCLEOTIDE SEQUENCE</scope>
</reference>
<dbReference type="OrthoDB" id="6765990at2759"/>
<evidence type="ECO:0000256" key="1">
    <source>
        <dbReference type="ARBA" id="ARBA00007381"/>
    </source>
</evidence>
<dbReference type="EMBL" id="CAJVCH010494955">
    <property type="protein sequence ID" value="CAG7820936.1"/>
    <property type="molecule type" value="Genomic_DNA"/>
</dbReference>
<sequence length="212" mass="23282">MNETLFQKTIDIARKTIDDAHLKPGDITDLIMVGGSSRIPRVRKRLQDFLKLPILDVNRQVDIQEAMAIGAAIQAGVLNGAVSTNQLPLSRDIQPFSVRIKTNTGKMYVLIKRNTKLPCEGSITLTYVQKNRNAISFDIYIGEERLAGDNLFLKTIKIEGIPPAPGDLQKITIQMKIDTNGVLNVNASTPGGPSSTLTIQDCSGRYTDEDLC</sequence>
<evidence type="ECO:0000313" key="5">
    <source>
        <dbReference type="Proteomes" id="UP000708208"/>
    </source>
</evidence>
<dbReference type="InterPro" id="IPR013126">
    <property type="entry name" value="Hsp_70_fam"/>
</dbReference>
<dbReference type="PANTHER" id="PTHR19375">
    <property type="entry name" value="HEAT SHOCK PROTEIN 70KDA"/>
    <property type="match status" value="1"/>
</dbReference>
<proteinExistence type="inferred from homology"/>
<dbReference type="PROSITE" id="PS01036">
    <property type="entry name" value="HSP70_3"/>
    <property type="match status" value="1"/>
</dbReference>
<keyword evidence="3" id="KW-0067">ATP-binding</keyword>
<dbReference type="Proteomes" id="UP000708208">
    <property type="component" value="Unassembled WGS sequence"/>
</dbReference>
<evidence type="ECO:0000256" key="3">
    <source>
        <dbReference type="ARBA" id="ARBA00022840"/>
    </source>
</evidence>
<gene>
    <name evidence="4" type="ORF">AFUS01_LOCUS31304</name>
</gene>